<comment type="caution">
    <text evidence="3">The sequence shown here is derived from an EMBL/GenBank/DDBJ whole genome shotgun (WGS) entry which is preliminary data.</text>
</comment>
<evidence type="ECO:0000259" key="1">
    <source>
        <dbReference type="Pfam" id="PF13313"/>
    </source>
</evidence>
<organism evidence="3 4">
    <name type="scientific">Aetokthonos hydrillicola Thurmond2011</name>
    <dbReference type="NCBI Taxonomy" id="2712845"/>
    <lineage>
        <taxon>Bacteria</taxon>
        <taxon>Bacillati</taxon>
        <taxon>Cyanobacteriota</taxon>
        <taxon>Cyanophyceae</taxon>
        <taxon>Nostocales</taxon>
        <taxon>Hapalosiphonaceae</taxon>
        <taxon>Aetokthonos</taxon>
    </lineage>
</organism>
<dbReference type="InterPro" id="IPR025141">
    <property type="entry name" value="DUF4082"/>
</dbReference>
<dbReference type="InterPro" id="IPR046540">
    <property type="entry name" value="DMFA2_C"/>
</dbReference>
<dbReference type="Pfam" id="PF13313">
    <property type="entry name" value="DUF4082"/>
    <property type="match status" value="2"/>
</dbReference>
<dbReference type="AlphaFoldDB" id="A0AAP5M8I5"/>
<dbReference type="EMBL" id="JAALHA020000023">
    <property type="protein sequence ID" value="MDR9899196.1"/>
    <property type="molecule type" value="Genomic_DNA"/>
</dbReference>
<dbReference type="Pfam" id="PF20254">
    <property type="entry name" value="DMFA2_C"/>
    <property type="match status" value="1"/>
</dbReference>
<dbReference type="Proteomes" id="UP000667802">
    <property type="component" value="Unassembled WGS sequence"/>
</dbReference>
<feature type="domain" description="DUF4082" evidence="1">
    <location>
        <begin position="23"/>
        <end position="162"/>
    </location>
</feature>
<evidence type="ECO:0000259" key="2">
    <source>
        <dbReference type="Pfam" id="PF20254"/>
    </source>
</evidence>
<accession>A0AAP5M8I5</accession>
<gene>
    <name evidence="3" type="ORF">G7B40_032230</name>
</gene>
<evidence type="ECO:0000313" key="3">
    <source>
        <dbReference type="EMBL" id="MDR9899196.1"/>
    </source>
</evidence>
<dbReference type="RefSeq" id="WP_208340776.1">
    <property type="nucleotide sequence ID" value="NZ_CAWQFN010000736.1"/>
</dbReference>
<proteinExistence type="predicted"/>
<keyword evidence="4" id="KW-1185">Reference proteome</keyword>
<feature type="domain" description="DUF4082" evidence="1">
    <location>
        <begin position="185"/>
        <end position="324"/>
    </location>
</feature>
<evidence type="ECO:0000313" key="4">
    <source>
        <dbReference type="Proteomes" id="UP000667802"/>
    </source>
</evidence>
<reference evidence="4" key="1">
    <citation type="journal article" date="2021" name="Science">
        <title>Hunting the eagle killer: A cyanobacterial neurotoxin causes vacuolar myelinopathy.</title>
        <authorList>
            <person name="Breinlinger S."/>
            <person name="Phillips T.J."/>
            <person name="Haram B.N."/>
            <person name="Mares J."/>
            <person name="Martinez Yerena J.A."/>
            <person name="Hrouzek P."/>
            <person name="Sobotka R."/>
            <person name="Henderson W.M."/>
            <person name="Schmieder P."/>
            <person name="Williams S.M."/>
            <person name="Lauderdale J.D."/>
            <person name="Wilde H.D."/>
            <person name="Gerrin W."/>
            <person name="Kust A."/>
            <person name="Washington J.W."/>
            <person name="Wagner C."/>
            <person name="Geier B."/>
            <person name="Liebeke M."/>
            <person name="Enke H."/>
            <person name="Niedermeyer T.H.J."/>
            <person name="Wilde S.B."/>
        </authorList>
    </citation>
    <scope>NUCLEOTIDE SEQUENCE [LARGE SCALE GENOMIC DNA]</scope>
    <source>
        <strain evidence="4">Thurmond2011</strain>
    </source>
</reference>
<feature type="domain" description="N,N-dimethylformamidase beta subunit-like C-terminal" evidence="2">
    <location>
        <begin position="391"/>
        <end position="770"/>
    </location>
</feature>
<name>A0AAP5M8I5_9CYAN</name>
<protein>
    <submittedName>
        <fullName evidence="3">DUF4082 domain-containing protein</fullName>
    </submittedName>
</protein>
<sequence>MAQLYESVLIAQAQTTETIFTTQTPATPNVTDNTSYELGLKFQSIKAGQITAIRYWKAASETGSHTGRIWSSSGTVLATVTFTNETASGWQQQALSTPLNIQANTTYVVTVNANLYFASTSNNPLATSIVNADLKTVADGNNGVFGALGSFPTNSYQNSNYFRDIVFVPSSTTPPPTTETIFTTQTPATPNVTDNTSYELGLKFQSIKAGQITAIRYWKAASETGSHTGRIWSSSGTVLATVTFTNETASGWQQQALSTPLSIQANTTYVVTVNANLYFASTSNNALATSIVNADLKTVADGNNGVFGALGSFPTNSFQNSNYFRDIVFVPSSTTTPTNPIVIENQKAGTTNWKITNQASTEIAGYASATSVNKGGSIAFKVSLATPGSFTIDVYRLGYYGGSGGRLVTSIGTLSGITQPDCTITDTTTKLVECNWSTSYTLSVGSDWTSGLYIAKLIESSSGKQSQIWFVVRDDSRNSDVLFQSSFNTFLAYSNTGGYSLYGFNSINGQAALKVSYDRPFSETTTLTAEFNNLLRWEYNMARWLESQGYDVTYVTNVDVHSNSQLLRTHKAFLSVGHDEYWSLEQRNNVQNSRDAGINLGFFSANSAYWRVRFENSNTGVANRVMVCYKAAATTSEPTTKFRDPINNLPESALLGVMYIGDIDNVYAGFDFVIQNSTDSYYANTGLKNGDKLTGLVGFEWDAVNTNASPSGLVTLSNSQTLNTLSSSDTQGFPSGANPQVSNAVRYTAPSGAKVFSTGSIQWVWGLDSDGVTNPREDNRAKQIAVNVLASMGVKPLTPSSFIVVPA</sequence>